<dbReference type="Gene3D" id="3.40.50.20">
    <property type="match status" value="1"/>
</dbReference>
<evidence type="ECO:0000256" key="16">
    <source>
        <dbReference type="ARBA" id="ARBA00031557"/>
    </source>
</evidence>
<accession>A0A8C2I4J3</accession>
<keyword evidence="10" id="KW-0460">Magnesium</keyword>
<keyword evidence="15" id="KW-0092">Biotin</keyword>
<evidence type="ECO:0000259" key="21">
    <source>
        <dbReference type="PROSITE" id="PS50975"/>
    </source>
</evidence>
<dbReference type="InterPro" id="IPR041265">
    <property type="entry name" value="PCC_BT"/>
</dbReference>
<evidence type="ECO:0000256" key="15">
    <source>
        <dbReference type="ARBA" id="ARBA00023267"/>
    </source>
</evidence>
<evidence type="ECO:0000256" key="14">
    <source>
        <dbReference type="ARBA" id="ARBA00023211"/>
    </source>
</evidence>
<dbReference type="InterPro" id="IPR016185">
    <property type="entry name" value="PreATP-grasp_dom_sf"/>
</dbReference>
<evidence type="ECO:0000256" key="7">
    <source>
        <dbReference type="ARBA" id="ARBA00022723"/>
    </source>
</evidence>
<dbReference type="PROSITE" id="PS00188">
    <property type="entry name" value="BIOTIN"/>
    <property type="match status" value="1"/>
</dbReference>
<dbReference type="FunFam" id="3.30.470.20:FF:000025">
    <property type="entry name" value="Propionyl-CoA carboxylase alpha chain, mitochondrial"/>
    <property type="match status" value="1"/>
</dbReference>
<dbReference type="Gene3D" id="3.30.700.30">
    <property type="match status" value="1"/>
</dbReference>
<dbReference type="InterPro" id="IPR011761">
    <property type="entry name" value="ATP-grasp"/>
</dbReference>
<dbReference type="GO" id="GO:0005759">
    <property type="term" value="C:mitochondrial matrix"/>
    <property type="evidence" value="ECO:0007669"/>
    <property type="project" value="UniProtKB-SubCell"/>
</dbReference>
<dbReference type="SUPFAM" id="SSF52440">
    <property type="entry name" value="PreATP-grasp domain"/>
    <property type="match status" value="1"/>
</dbReference>
<dbReference type="InterPro" id="IPR011054">
    <property type="entry name" value="Rudment_hybrid_motif"/>
</dbReference>
<dbReference type="AlphaFoldDB" id="A0A8C2I4J3"/>
<comment type="cofactor">
    <cofactor evidence="1">
        <name>biotin</name>
        <dbReference type="ChEBI" id="CHEBI:57586"/>
    </cofactor>
</comment>
<dbReference type="PROSITE" id="PS50968">
    <property type="entry name" value="BIOTINYL_LIPOYL"/>
    <property type="match status" value="1"/>
</dbReference>
<organism evidence="23 24">
    <name type="scientific">Cyprinus carpio</name>
    <name type="common">Common carp</name>
    <dbReference type="NCBI Taxonomy" id="7962"/>
    <lineage>
        <taxon>Eukaryota</taxon>
        <taxon>Metazoa</taxon>
        <taxon>Chordata</taxon>
        <taxon>Craniata</taxon>
        <taxon>Vertebrata</taxon>
        <taxon>Euteleostomi</taxon>
        <taxon>Actinopterygii</taxon>
        <taxon>Neopterygii</taxon>
        <taxon>Teleostei</taxon>
        <taxon>Ostariophysi</taxon>
        <taxon>Cypriniformes</taxon>
        <taxon>Cyprinidae</taxon>
        <taxon>Cyprininae</taxon>
        <taxon>Cyprinus</taxon>
    </lineage>
</organism>
<evidence type="ECO:0000313" key="23">
    <source>
        <dbReference type="Ensembl" id="ENSCCRP00020074413.1"/>
    </source>
</evidence>
<evidence type="ECO:0000256" key="18">
    <source>
        <dbReference type="ARBA" id="ARBA00049495"/>
    </source>
</evidence>
<dbReference type="Pfam" id="PF00364">
    <property type="entry name" value="Biotin_lipoyl"/>
    <property type="match status" value="1"/>
</dbReference>
<protein>
    <recommendedName>
        <fullName evidence="5">Propionyl-CoA carboxylase alpha chain, mitochondrial</fullName>
        <ecNumber evidence="4">6.4.1.3</ecNumber>
    </recommendedName>
    <alternativeName>
        <fullName evidence="16">Propanoyl-CoA:carbon dioxide ligase subunit alpha</fullName>
    </alternativeName>
</protein>
<evidence type="ECO:0000259" key="20">
    <source>
        <dbReference type="PROSITE" id="PS50968"/>
    </source>
</evidence>
<dbReference type="FunFam" id="3.40.50.20:FF:000010">
    <property type="entry name" value="Propionyl-CoA carboxylase subunit alpha"/>
    <property type="match status" value="1"/>
</dbReference>
<dbReference type="SUPFAM" id="SSF51230">
    <property type="entry name" value="Single hybrid motif"/>
    <property type="match status" value="1"/>
</dbReference>
<dbReference type="InterPro" id="IPR011053">
    <property type="entry name" value="Single_hybrid_motif"/>
</dbReference>
<dbReference type="Ensembl" id="ENSCCRT00020081656.1">
    <property type="protein sequence ID" value="ENSCCRP00020074413.1"/>
    <property type="gene ID" value="ENSCCRG00020034707.1"/>
</dbReference>
<evidence type="ECO:0000256" key="10">
    <source>
        <dbReference type="ARBA" id="ARBA00022842"/>
    </source>
</evidence>
<proteinExistence type="predicted"/>
<feature type="domain" description="Lipoyl-binding" evidence="20">
    <location>
        <begin position="586"/>
        <end position="680"/>
    </location>
</feature>
<evidence type="ECO:0000256" key="9">
    <source>
        <dbReference type="ARBA" id="ARBA00022840"/>
    </source>
</evidence>
<dbReference type="InterPro" id="IPR000089">
    <property type="entry name" value="Biotin_lipoyl"/>
</dbReference>
<evidence type="ECO:0000256" key="17">
    <source>
        <dbReference type="ARBA" id="ARBA00048208"/>
    </source>
</evidence>
<sequence length="733" mass="81831">MAAYRSAAGFQRVLLAFKHVCLKQRCGVIICRYSTVYDPNEKTFDKILIANRGEIACRVIKTCKKMGIKTVAVHSDVDSSAVHVKMADEAVCVGPAPTSKSYLNMDAIMNAVKQTGAQAVHPGYGFLSENKEFAKRLDAEEAVKIAGEIGYPVMIKASAGGGGKGMRISWNDEETREGFRFSSQEAASSFGDDRLLIEKFIDNPRHIEIQVLADKHGNALWLNERECSIQRRNQKVVEEAPSTFLDPDTRRAMGEQAVSLAKAVKYSSAGTVEFLVDSQKNFYFLEMNTRLQVEHPITECITGLDLVHQMIRIAKGYKLQQKQSDIPINGWAIESRVYAEDPYKSFGLPSIGRLSQYQEPLNLPNVRVDSGIQEGSDISIYYDPMISKLVTYGKTREEALKKMEEALDNYVIRGVTHNIPLLREIIVHPRFVSGDISTKFLPEVYPDGFKGHMLTAGERRELLATTAALYVAAQLRSQKFLGDLRVSIVPAESRQWELCVELDKGVHMLGVSRAGNNYTVEIDGEKVEVSGEWNLASALLPITINGKHRNLQCLLRTAAGEITLQYLGTSFKLRVLSKLAAYLSKHMPEKIPEDTSSILRSPMPGSVVAVSVKPGDNVAEGQEICVIEAMKMQNSMTAAKTAKVSSYTHTHIHKLIYNPPHYSVHHKSIYDIKNTLFHIATLQYPTPRGRERERARGRGPLSTMTTIHTILTRPLSYWKKSLPPCKTAKSRLW</sequence>
<dbReference type="GO" id="GO:0005524">
    <property type="term" value="F:ATP binding"/>
    <property type="evidence" value="ECO:0007669"/>
    <property type="project" value="UniProtKB-UniRule"/>
</dbReference>
<keyword evidence="12" id="KW-0442">Lipid degradation</keyword>
<keyword evidence="9 19" id="KW-0067">ATP-binding</keyword>
<evidence type="ECO:0000256" key="8">
    <source>
        <dbReference type="ARBA" id="ARBA00022741"/>
    </source>
</evidence>
<evidence type="ECO:0000256" key="13">
    <source>
        <dbReference type="ARBA" id="ARBA00023098"/>
    </source>
</evidence>
<evidence type="ECO:0000256" key="12">
    <source>
        <dbReference type="ARBA" id="ARBA00022963"/>
    </source>
</evidence>
<dbReference type="InterPro" id="IPR005479">
    <property type="entry name" value="CPAse_ATP-bd"/>
</dbReference>
<keyword evidence="6" id="KW-0436">Ligase</keyword>
<evidence type="ECO:0000256" key="4">
    <source>
        <dbReference type="ARBA" id="ARBA00013050"/>
    </source>
</evidence>
<dbReference type="InterPro" id="IPR011764">
    <property type="entry name" value="Biotin_carboxylation_dom"/>
</dbReference>
<comment type="catalytic activity">
    <reaction evidence="17">
        <text>butanoyl-CoA + hydrogencarbonate + ATP = (2S)-ethylmalonyl-CoA + ADP + phosphate + H(+)</text>
        <dbReference type="Rhea" id="RHEA:59520"/>
        <dbReference type="ChEBI" id="CHEBI:15378"/>
        <dbReference type="ChEBI" id="CHEBI:17544"/>
        <dbReference type="ChEBI" id="CHEBI:30616"/>
        <dbReference type="ChEBI" id="CHEBI:43474"/>
        <dbReference type="ChEBI" id="CHEBI:57371"/>
        <dbReference type="ChEBI" id="CHEBI:60909"/>
        <dbReference type="ChEBI" id="CHEBI:456216"/>
    </reaction>
    <physiologicalReaction direction="left-to-right" evidence="17">
        <dbReference type="Rhea" id="RHEA:59521"/>
    </physiologicalReaction>
</comment>
<evidence type="ECO:0000256" key="2">
    <source>
        <dbReference type="ARBA" id="ARBA00004305"/>
    </source>
</evidence>
<evidence type="ECO:0000259" key="22">
    <source>
        <dbReference type="PROSITE" id="PS50979"/>
    </source>
</evidence>
<dbReference type="GO" id="GO:0016042">
    <property type="term" value="P:lipid catabolic process"/>
    <property type="evidence" value="ECO:0007669"/>
    <property type="project" value="UniProtKB-KW"/>
</dbReference>
<dbReference type="SUPFAM" id="SSF51246">
    <property type="entry name" value="Rudiment single hybrid motif"/>
    <property type="match status" value="1"/>
</dbReference>
<keyword evidence="14" id="KW-0464">Manganese</keyword>
<dbReference type="PROSITE" id="PS00866">
    <property type="entry name" value="CPSASE_1"/>
    <property type="match status" value="1"/>
</dbReference>
<dbReference type="GO" id="GO:0004658">
    <property type="term" value="F:propionyl-CoA carboxylase activity"/>
    <property type="evidence" value="ECO:0007669"/>
    <property type="project" value="UniProtKB-EC"/>
</dbReference>
<name>A0A8C2I4J3_CYPCA</name>
<dbReference type="FunFam" id="3.30.1490.20:FF:000003">
    <property type="entry name" value="acetyl-CoA carboxylase isoform X1"/>
    <property type="match status" value="1"/>
</dbReference>
<dbReference type="CDD" id="cd06850">
    <property type="entry name" value="biotinyl_domain"/>
    <property type="match status" value="1"/>
</dbReference>
<dbReference type="GO" id="GO:0046872">
    <property type="term" value="F:metal ion binding"/>
    <property type="evidence" value="ECO:0007669"/>
    <property type="project" value="UniProtKB-KW"/>
</dbReference>
<dbReference type="EC" id="6.4.1.3" evidence="4"/>
<dbReference type="Proteomes" id="UP000694701">
    <property type="component" value="Unplaced"/>
</dbReference>
<dbReference type="InterPro" id="IPR005482">
    <property type="entry name" value="Biotin_COase_C"/>
</dbReference>
<feature type="domain" description="ATP-grasp" evidence="21">
    <location>
        <begin position="118"/>
        <end position="315"/>
    </location>
</feature>
<keyword evidence="7" id="KW-0479">Metal-binding</keyword>
<dbReference type="Gene3D" id="3.30.1490.20">
    <property type="entry name" value="ATP-grasp fold, A domain"/>
    <property type="match status" value="1"/>
</dbReference>
<comment type="subcellular location">
    <subcellularLocation>
        <location evidence="2">Mitochondrion matrix</location>
    </subcellularLocation>
</comment>
<dbReference type="PANTHER" id="PTHR18866:SF33">
    <property type="entry name" value="METHYLCROTONOYL-COA CARBOXYLASE SUBUNIT ALPHA, MITOCHONDRIAL-RELATED"/>
    <property type="match status" value="1"/>
</dbReference>
<dbReference type="PROSITE" id="PS00867">
    <property type="entry name" value="CPSASE_2"/>
    <property type="match status" value="1"/>
</dbReference>
<evidence type="ECO:0000256" key="11">
    <source>
        <dbReference type="ARBA" id="ARBA00022946"/>
    </source>
</evidence>
<evidence type="ECO:0000256" key="5">
    <source>
        <dbReference type="ARBA" id="ARBA00018058"/>
    </source>
</evidence>
<reference evidence="23" key="1">
    <citation type="submission" date="2025-08" db="UniProtKB">
        <authorList>
            <consortium name="Ensembl"/>
        </authorList>
    </citation>
    <scope>IDENTIFICATION</scope>
</reference>
<feature type="domain" description="Biotin carboxylation" evidence="22">
    <location>
        <begin position="43"/>
        <end position="446"/>
    </location>
</feature>
<dbReference type="Pfam" id="PF18140">
    <property type="entry name" value="PCC_BT"/>
    <property type="match status" value="1"/>
</dbReference>
<keyword evidence="13" id="KW-0443">Lipid metabolism</keyword>
<comment type="pathway">
    <text evidence="3">Metabolic intermediate metabolism; propanoyl-CoA degradation; succinyl-CoA from propanoyl-CoA: step 1/3.</text>
</comment>
<dbReference type="InterPro" id="IPR050856">
    <property type="entry name" value="Biotin_carboxylase_complex"/>
</dbReference>
<comment type="catalytic activity">
    <reaction evidence="18">
        <text>propanoyl-CoA + hydrogencarbonate + ATP = (S)-methylmalonyl-CoA + ADP + phosphate + H(+)</text>
        <dbReference type="Rhea" id="RHEA:23720"/>
        <dbReference type="ChEBI" id="CHEBI:15378"/>
        <dbReference type="ChEBI" id="CHEBI:17544"/>
        <dbReference type="ChEBI" id="CHEBI:30616"/>
        <dbReference type="ChEBI" id="CHEBI:43474"/>
        <dbReference type="ChEBI" id="CHEBI:57327"/>
        <dbReference type="ChEBI" id="CHEBI:57392"/>
        <dbReference type="ChEBI" id="CHEBI:456216"/>
        <dbReference type="EC" id="6.4.1.3"/>
    </reaction>
    <physiologicalReaction direction="left-to-right" evidence="18">
        <dbReference type="Rhea" id="RHEA:23721"/>
    </physiologicalReaction>
</comment>
<dbReference type="Pfam" id="PF02786">
    <property type="entry name" value="CPSase_L_D2"/>
    <property type="match status" value="1"/>
</dbReference>
<keyword evidence="8 19" id="KW-0547">Nucleotide-binding</keyword>
<dbReference type="Gene3D" id="2.40.50.100">
    <property type="match status" value="1"/>
</dbReference>
<evidence type="ECO:0000256" key="3">
    <source>
        <dbReference type="ARBA" id="ARBA00005060"/>
    </source>
</evidence>
<evidence type="ECO:0000313" key="24">
    <source>
        <dbReference type="Proteomes" id="UP000694701"/>
    </source>
</evidence>
<evidence type="ECO:0000256" key="19">
    <source>
        <dbReference type="PROSITE-ProRule" id="PRU00409"/>
    </source>
</evidence>
<evidence type="ECO:0000256" key="6">
    <source>
        <dbReference type="ARBA" id="ARBA00022598"/>
    </source>
</evidence>
<keyword evidence="11" id="KW-0809">Transit peptide</keyword>
<dbReference type="PANTHER" id="PTHR18866">
    <property type="entry name" value="CARBOXYLASE:PYRUVATE/ACETYL-COA/PROPIONYL-COA CARBOXYLASE"/>
    <property type="match status" value="1"/>
</dbReference>
<dbReference type="Gene3D" id="3.30.470.20">
    <property type="entry name" value="ATP-grasp fold, B domain"/>
    <property type="match status" value="1"/>
</dbReference>
<dbReference type="SMART" id="SM00878">
    <property type="entry name" value="Biotin_carb_C"/>
    <property type="match status" value="1"/>
</dbReference>
<dbReference type="PROSITE" id="PS50975">
    <property type="entry name" value="ATP_GRASP"/>
    <property type="match status" value="1"/>
</dbReference>
<dbReference type="UniPathway" id="UPA00945">
    <property type="reaction ID" value="UER00908"/>
</dbReference>
<evidence type="ECO:0000256" key="1">
    <source>
        <dbReference type="ARBA" id="ARBA00001953"/>
    </source>
</evidence>
<dbReference type="PROSITE" id="PS50979">
    <property type="entry name" value="BC"/>
    <property type="match status" value="1"/>
</dbReference>
<dbReference type="InterPro" id="IPR001882">
    <property type="entry name" value="Biotin_BS"/>
</dbReference>
<dbReference type="SUPFAM" id="SSF56059">
    <property type="entry name" value="Glutathione synthetase ATP-binding domain-like"/>
    <property type="match status" value="1"/>
</dbReference>
<dbReference type="Pfam" id="PF02785">
    <property type="entry name" value="Biotin_carb_C"/>
    <property type="match status" value="1"/>
</dbReference>
<dbReference type="InterPro" id="IPR013815">
    <property type="entry name" value="ATP_grasp_subdomain_1"/>
</dbReference>